<organism evidence="1">
    <name type="scientific">Anguilla anguilla</name>
    <name type="common">European freshwater eel</name>
    <name type="synonym">Muraena anguilla</name>
    <dbReference type="NCBI Taxonomy" id="7936"/>
    <lineage>
        <taxon>Eukaryota</taxon>
        <taxon>Metazoa</taxon>
        <taxon>Chordata</taxon>
        <taxon>Craniata</taxon>
        <taxon>Vertebrata</taxon>
        <taxon>Euteleostomi</taxon>
        <taxon>Actinopterygii</taxon>
        <taxon>Neopterygii</taxon>
        <taxon>Teleostei</taxon>
        <taxon>Anguilliformes</taxon>
        <taxon>Anguillidae</taxon>
        <taxon>Anguilla</taxon>
    </lineage>
</organism>
<proteinExistence type="predicted"/>
<sequence length="62" mass="6829">MESLKVNSCVLLYLFVDLAYKLSTSIPMKTICVSFYFSEIVPQGACSNASRVGRETAVQECS</sequence>
<reference evidence="1" key="2">
    <citation type="journal article" date="2015" name="Fish Shellfish Immunol.">
        <title>Early steps in the European eel (Anguilla anguilla)-Vibrio vulnificus interaction in the gills: Role of the RtxA13 toxin.</title>
        <authorList>
            <person name="Callol A."/>
            <person name="Pajuelo D."/>
            <person name="Ebbesson L."/>
            <person name="Teles M."/>
            <person name="MacKenzie S."/>
            <person name="Amaro C."/>
        </authorList>
    </citation>
    <scope>NUCLEOTIDE SEQUENCE</scope>
</reference>
<evidence type="ECO:0000313" key="1">
    <source>
        <dbReference type="EMBL" id="JAH96697.1"/>
    </source>
</evidence>
<dbReference type="EMBL" id="GBXM01011880">
    <property type="protein sequence ID" value="JAH96697.1"/>
    <property type="molecule type" value="Transcribed_RNA"/>
</dbReference>
<protein>
    <submittedName>
        <fullName evidence="1">Uncharacterized protein</fullName>
    </submittedName>
</protein>
<name>A0A0E9X1T2_ANGAN</name>
<accession>A0A0E9X1T2</accession>
<reference evidence="1" key="1">
    <citation type="submission" date="2014-11" db="EMBL/GenBank/DDBJ databases">
        <authorList>
            <person name="Amaro Gonzalez C."/>
        </authorList>
    </citation>
    <scope>NUCLEOTIDE SEQUENCE</scope>
</reference>
<dbReference type="AlphaFoldDB" id="A0A0E9X1T2"/>